<dbReference type="STRING" id="89524.SAMN05444370_101371"/>
<name>A0A1H3VWL3_9RHOB</name>
<dbReference type="PANTHER" id="PTHR43574">
    <property type="entry name" value="EPIMERASE-RELATED"/>
    <property type="match status" value="1"/>
</dbReference>
<dbReference type="InterPro" id="IPR036291">
    <property type="entry name" value="NAD(P)-bd_dom_sf"/>
</dbReference>
<sequence length="307" mass="32220">MADPEATGDMLVIGCGYSARALARRLVGRGWRVRGTTRSAETAEALRAEGIEPLLWPLADPAAALEGADHLLASAAPGPQGDPALAALGGPIAARAAQFRWAGYLSTTGVYGDHSGGWVDEGAPLEPATERGRARVAAEAAWRELHESAGLPLHVFRLAGIYGPGRGPFEKVRNGTARRIVKPGQVFSRIHVEDIATVLEASIARPDPGAAYNVCDDDPAPPQDVIGFAARLLGLPPPPEVAFEDAELSPMARSFYAESKRVSNARLKRELGVRLAYPDYRSGLAAVMAAEGLSPSPSPSPSASPRA</sequence>
<dbReference type="AlphaFoldDB" id="A0A1H3VWL3"/>
<dbReference type="RefSeq" id="WP_139283953.1">
    <property type="nucleotide sequence ID" value="NZ_FNQM01000001.1"/>
</dbReference>
<keyword evidence="1" id="KW-0520">NAD</keyword>
<organism evidence="3 4">
    <name type="scientific">Rubrimonas cliftonensis</name>
    <dbReference type="NCBI Taxonomy" id="89524"/>
    <lineage>
        <taxon>Bacteria</taxon>
        <taxon>Pseudomonadati</taxon>
        <taxon>Pseudomonadota</taxon>
        <taxon>Alphaproteobacteria</taxon>
        <taxon>Rhodobacterales</taxon>
        <taxon>Paracoccaceae</taxon>
        <taxon>Rubrimonas</taxon>
    </lineage>
</organism>
<dbReference type="EMBL" id="FNQM01000001">
    <property type="protein sequence ID" value="SDZ79197.1"/>
    <property type="molecule type" value="Genomic_DNA"/>
</dbReference>
<gene>
    <name evidence="3" type="ORF">SAMN05444370_101371</name>
</gene>
<evidence type="ECO:0000313" key="3">
    <source>
        <dbReference type="EMBL" id="SDZ79197.1"/>
    </source>
</evidence>
<protein>
    <submittedName>
        <fullName evidence="3">Nucleoside-diphosphate-sugar epimerase</fullName>
    </submittedName>
</protein>
<dbReference type="CDD" id="cd05266">
    <property type="entry name" value="SDR_a4"/>
    <property type="match status" value="1"/>
</dbReference>
<dbReference type="InterPro" id="IPR001509">
    <property type="entry name" value="Epimerase_deHydtase"/>
</dbReference>
<dbReference type="Pfam" id="PF01370">
    <property type="entry name" value="Epimerase"/>
    <property type="match status" value="1"/>
</dbReference>
<reference evidence="3 4" key="1">
    <citation type="submission" date="2016-10" db="EMBL/GenBank/DDBJ databases">
        <authorList>
            <person name="de Groot N.N."/>
        </authorList>
    </citation>
    <scope>NUCLEOTIDE SEQUENCE [LARGE SCALE GENOMIC DNA]</scope>
    <source>
        <strain evidence="3 4">DSM 15345</strain>
    </source>
</reference>
<evidence type="ECO:0000313" key="4">
    <source>
        <dbReference type="Proteomes" id="UP000198703"/>
    </source>
</evidence>
<dbReference type="SUPFAM" id="SSF51735">
    <property type="entry name" value="NAD(P)-binding Rossmann-fold domains"/>
    <property type="match status" value="1"/>
</dbReference>
<feature type="domain" description="NAD-dependent epimerase/dehydratase" evidence="2">
    <location>
        <begin position="95"/>
        <end position="215"/>
    </location>
</feature>
<dbReference type="Gene3D" id="3.40.50.720">
    <property type="entry name" value="NAD(P)-binding Rossmann-like Domain"/>
    <property type="match status" value="1"/>
</dbReference>
<evidence type="ECO:0000259" key="2">
    <source>
        <dbReference type="Pfam" id="PF01370"/>
    </source>
</evidence>
<keyword evidence="4" id="KW-1185">Reference proteome</keyword>
<evidence type="ECO:0000256" key="1">
    <source>
        <dbReference type="ARBA" id="ARBA00023027"/>
    </source>
</evidence>
<dbReference type="Proteomes" id="UP000198703">
    <property type="component" value="Unassembled WGS sequence"/>
</dbReference>
<proteinExistence type="predicted"/>
<accession>A0A1H3VWL3</accession>
<dbReference type="OrthoDB" id="9808276at2"/>